<keyword evidence="11" id="KW-0443">Lipid metabolism</keyword>
<evidence type="ECO:0000256" key="16">
    <source>
        <dbReference type="PIRSR" id="PIRSR600829-2"/>
    </source>
</evidence>
<evidence type="ECO:0000256" key="13">
    <source>
        <dbReference type="ARBA" id="ARBA00023209"/>
    </source>
</evidence>
<evidence type="ECO:0000256" key="10">
    <source>
        <dbReference type="ARBA" id="ARBA00022989"/>
    </source>
</evidence>
<evidence type="ECO:0000256" key="12">
    <source>
        <dbReference type="ARBA" id="ARBA00023136"/>
    </source>
</evidence>
<keyword evidence="14" id="KW-1208">Phospholipid metabolism</keyword>
<feature type="binding site" evidence="18">
    <location>
        <position position="73"/>
    </location>
    <ligand>
        <name>a divalent metal cation</name>
        <dbReference type="ChEBI" id="CHEBI:60240"/>
    </ligand>
</feature>
<evidence type="ECO:0000256" key="9">
    <source>
        <dbReference type="ARBA" id="ARBA00022840"/>
    </source>
</evidence>
<evidence type="ECO:0000256" key="8">
    <source>
        <dbReference type="ARBA" id="ARBA00022777"/>
    </source>
</evidence>
<evidence type="ECO:0000256" key="6">
    <source>
        <dbReference type="ARBA" id="ARBA00022692"/>
    </source>
</evidence>
<feature type="active site" description="Proton acceptor" evidence="15">
    <location>
        <position position="66"/>
    </location>
</feature>
<keyword evidence="10 19" id="KW-1133">Transmembrane helix</keyword>
<evidence type="ECO:0000256" key="18">
    <source>
        <dbReference type="PIRSR" id="PIRSR600829-4"/>
    </source>
</evidence>
<feature type="transmembrane region" description="Helical" evidence="19">
    <location>
        <begin position="28"/>
        <end position="45"/>
    </location>
</feature>
<feature type="binding site" evidence="17">
    <location>
        <begin position="91"/>
        <end position="92"/>
    </location>
    <ligand>
        <name>ATP</name>
        <dbReference type="ChEBI" id="CHEBI:30616"/>
    </ligand>
</feature>
<keyword evidence="13" id="KW-0594">Phospholipid biosynthesis</keyword>
<dbReference type="CDD" id="cd14265">
    <property type="entry name" value="UDPK_IM_like"/>
    <property type="match status" value="1"/>
</dbReference>
<keyword evidence="8" id="KW-0418">Kinase</keyword>
<evidence type="ECO:0000256" key="7">
    <source>
        <dbReference type="ARBA" id="ARBA00022741"/>
    </source>
</evidence>
<keyword evidence="4" id="KW-0444">Lipid biosynthesis</keyword>
<keyword evidence="12 19" id="KW-0472">Membrane</keyword>
<keyword evidence="3" id="KW-1003">Cell membrane</keyword>
<dbReference type="InterPro" id="IPR033717">
    <property type="entry name" value="UDPK"/>
</dbReference>
<sequence>MSLKYTTLKSFSFAFDGLKAALKNEPNFRIHIVLAILVVILGLIFKFTFLELAILALTIGFVLILELINTTLEAVVNLVSPEIQDQAKIAKDVSAAAVLVSAILSVIVASFLFIPKII</sequence>
<keyword evidence="18" id="KW-0479">Metal-binding</keyword>
<keyword evidence="18" id="KW-0460">Magnesium</keyword>
<evidence type="ECO:0000256" key="11">
    <source>
        <dbReference type="ARBA" id="ARBA00023098"/>
    </source>
</evidence>
<dbReference type="PANTHER" id="PTHR34299:SF1">
    <property type="entry name" value="DIACYLGLYCEROL KINASE"/>
    <property type="match status" value="1"/>
</dbReference>
<evidence type="ECO:0000256" key="14">
    <source>
        <dbReference type="ARBA" id="ARBA00023264"/>
    </source>
</evidence>
<dbReference type="EMBL" id="MGFQ01000037">
    <property type="protein sequence ID" value="OGM08730.1"/>
    <property type="molecule type" value="Genomic_DNA"/>
</dbReference>
<proteinExistence type="inferred from homology"/>
<dbReference type="Proteomes" id="UP000176939">
    <property type="component" value="Unassembled WGS sequence"/>
</dbReference>
<dbReference type="GO" id="GO:0005524">
    <property type="term" value="F:ATP binding"/>
    <property type="evidence" value="ECO:0007669"/>
    <property type="project" value="UniProtKB-KW"/>
</dbReference>
<dbReference type="InterPro" id="IPR000829">
    <property type="entry name" value="DAGK"/>
</dbReference>
<feature type="transmembrane region" description="Helical" evidence="19">
    <location>
        <begin position="52"/>
        <end position="75"/>
    </location>
</feature>
<comment type="subcellular location">
    <subcellularLocation>
        <location evidence="1">Cell membrane</location>
        <topology evidence="1">Multi-pass membrane protein</topology>
    </subcellularLocation>
</comment>
<keyword evidence="5" id="KW-0808">Transferase</keyword>
<protein>
    <recommendedName>
        <fullName evidence="22">Diacylglycerol kinase</fullName>
    </recommendedName>
</protein>
<accession>A0A1F7X0Y5</accession>
<comment type="caution">
    <text evidence="20">The sequence shown here is derived from an EMBL/GenBank/DDBJ whole genome shotgun (WGS) entry which is preliminary data.</text>
</comment>
<dbReference type="GO" id="GO:0046872">
    <property type="term" value="F:metal ion binding"/>
    <property type="evidence" value="ECO:0007669"/>
    <property type="project" value="UniProtKB-KW"/>
</dbReference>
<dbReference type="InterPro" id="IPR036945">
    <property type="entry name" value="DAGK_sf"/>
</dbReference>
<dbReference type="GO" id="GO:0005886">
    <property type="term" value="C:plasma membrane"/>
    <property type="evidence" value="ECO:0007669"/>
    <property type="project" value="UniProtKB-SubCell"/>
</dbReference>
<feature type="transmembrane region" description="Helical" evidence="19">
    <location>
        <begin position="95"/>
        <end position="114"/>
    </location>
</feature>
<keyword evidence="6 19" id="KW-0812">Transmembrane</keyword>
<evidence type="ECO:0000256" key="5">
    <source>
        <dbReference type="ARBA" id="ARBA00022679"/>
    </source>
</evidence>
<comment type="similarity">
    <text evidence="2">Belongs to the bacterial diacylglycerol kinase family.</text>
</comment>
<evidence type="ECO:0000256" key="4">
    <source>
        <dbReference type="ARBA" id="ARBA00022516"/>
    </source>
</evidence>
<dbReference type="GO" id="GO:0016301">
    <property type="term" value="F:kinase activity"/>
    <property type="evidence" value="ECO:0007669"/>
    <property type="project" value="UniProtKB-KW"/>
</dbReference>
<evidence type="ECO:0000256" key="17">
    <source>
        <dbReference type="PIRSR" id="PIRSR600829-3"/>
    </source>
</evidence>
<evidence type="ECO:0000313" key="21">
    <source>
        <dbReference type="Proteomes" id="UP000176939"/>
    </source>
</evidence>
<evidence type="ECO:0000313" key="20">
    <source>
        <dbReference type="EMBL" id="OGM08730.1"/>
    </source>
</evidence>
<feature type="binding site" evidence="16">
    <location>
        <position position="66"/>
    </location>
    <ligand>
        <name>substrate</name>
    </ligand>
</feature>
<keyword evidence="7 17" id="KW-0547">Nucleotide-binding</keyword>
<feature type="binding site" evidence="18">
    <location>
        <position position="25"/>
    </location>
    <ligand>
        <name>a divalent metal cation</name>
        <dbReference type="ChEBI" id="CHEBI:60240"/>
    </ligand>
</feature>
<name>A0A1F7X0Y5_9BACT</name>
<dbReference type="Gene3D" id="1.10.287.3610">
    <property type="match status" value="1"/>
</dbReference>
<feature type="binding site" evidence="17">
    <location>
        <position position="25"/>
    </location>
    <ligand>
        <name>ATP</name>
        <dbReference type="ChEBI" id="CHEBI:30616"/>
    </ligand>
</feature>
<dbReference type="GO" id="GO:0008654">
    <property type="term" value="P:phospholipid biosynthetic process"/>
    <property type="evidence" value="ECO:0007669"/>
    <property type="project" value="UniProtKB-KW"/>
</dbReference>
<evidence type="ECO:0008006" key="22">
    <source>
        <dbReference type="Google" id="ProtNLM"/>
    </source>
</evidence>
<organism evidence="20 21">
    <name type="scientific">Candidatus Woesebacteria bacterium RBG_13_36_22</name>
    <dbReference type="NCBI Taxonomy" id="1802478"/>
    <lineage>
        <taxon>Bacteria</taxon>
        <taxon>Candidatus Woeseibacteriota</taxon>
    </lineage>
</organism>
<evidence type="ECO:0000256" key="2">
    <source>
        <dbReference type="ARBA" id="ARBA00005967"/>
    </source>
</evidence>
<feature type="binding site" evidence="17">
    <location>
        <position position="73"/>
    </location>
    <ligand>
        <name>ATP</name>
        <dbReference type="ChEBI" id="CHEBI:30616"/>
    </ligand>
</feature>
<comment type="cofactor">
    <cofactor evidence="18">
        <name>Mg(2+)</name>
        <dbReference type="ChEBI" id="CHEBI:18420"/>
    </cofactor>
    <text evidence="18">Mn(2+), Zn(2+), Cd(2+) and Co(2+) support activity to lesser extents.</text>
</comment>
<evidence type="ECO:0000256" key="3">
    <source>
        <dbReference type="ARBA" id="ARBA00022475"/>
    </source>
</evidence>
<dbReference type="AlphaFoldDB" id="A0A1F7X0Y5"/>
<dbReference type="PANTHER" id="PTHR34299">
    <property type="entry name" value="DIACYLGLYCEROL KINASE"/>
    <property type="match status" value="1"/>
</dbReference>
<evidence type="ECO:0000256" key="1">
    <source>
        <dbReference type="ARBA" id="ARBA00004651"/>
    </source>
</evidence>
<dbReference type="Pfam" id="PF01219">
    <property type="entry name" value="DAGK_prokar"/>
    <property type="match status" value="1"/>
</dbReference>
<evidence type="ECO:0000256" key="15">
    <source>
        <dbReference type="PIRSR" id="PIRSR600829-1"/>
    </source>
</evidence>
<evidence type="ECO:0000256" key="19">
    <source>
        <dbReference type="SAM" id="Phobius"/>
    </source>
</evidence>
<keyword evidence="9 17" id="KW-0067">ATP-binding</keyword>
<gene>
    <name evidence="20" type="ORF">A2Z67_00520</name>
</gene>
<reference evidence="20 21" key="1">
    <citation type="journal article" date="2016" name="Nat. Commun.">
        <title>Thousands of microbial genomes shed light on interconnected biogeochemical processes in an aquifer system.</title>
        <authorList>
            <person name="Anantharaman K."/>
            <person name="Brown C.T."/>
            <person name="Hug L.A."/>
            <person name="Sharon I."/>
            <person name="Castelle C.J."/>
            <person name="Probst A.J."/>
            <person name="Thomas B.C."/>
            <person name="Singh A."/>
            <person name="Wilkins M.J."/>
            <person name="Karaoz U."/>
            <person name="Brodie E.L."/>
            <person name="Williams K.H."/>
            <person name="Hubbard S.S."/>
            <person name="Banfield J.F."/>
        </authorList>
    </citation>
    <scope>NUCLEOTIDE SEQUENCE [LARGE SCALE GENOMIC DNA]</scope>
</reference>